<gene>
    <name evidence="3" type="ORF">LCOR_00381.1</name>
</gene>
<dbReference type="Proteomes" id="UP000027586">
    <property type="component" value="Unassembled WGS sequence"/>
</dbReference>
<dbReference type="PANTHER" id="PTHR43830:SF3">
    <property type="entry name" value="PROTEIN PSP1"/>
    <property type="match status" value="1"/>
</dbReference>
<dbReference type="InterPro" id="IPR047767">
    <property type="entry name" value="PSP1-like"/>
</dbReference>
<feature type="compositionally biased region" description="Low complexity" evidence="1">
    <location>
        <begin position="442"/>
        <end position="462"/>
    </location>
</feature>
<dbReference type="PANTHER" id="PTHR43830">
    <property type="entry name" value="PROTEIN PSP1"/>
    <property type="match status" value="1"/>
</dbReference>
<feature type="domain" description="PSP1 C-terminal" evidence="2">
    <location>
        <begin position="619"/>
        <end position="704"/>
    </location>
</feature>
<accession>A0A068RFW5</accession>
<dbReference type="GO" id="GO:0051087">
    <property type="term" value="F:protein-folding chaperone binding"/>
    <property type="evidence" value="ECO:0007669"/>
    <property type="project" value="InterPro"/>
</dbReference>
<keyword evidence="4" id="KW-1185">Reference proteome</keyword>
<feature type="compositionally biased region" description="Polar residues" evidence="1">
    <location>
        <begin position="570"/>
        <end position="591"/>
    </location>
</feature>
<dbReference type="NCBIfam" id="NF041131">
    <property type="entry name" value="RicT_YaaT_fam"/>
    <property type="match status" value="1"/>
</dbReference>
<feature type="compositionally biased region" description="Low complexity" evidence="1">
    <location>
        <begin position="600"/>
        <end position="612"/>
    </location>
</feature>
<evidence type="ECO:0000256" key="1">
    <source>
        <dbReference type="SAM" id="MobiDB-lite"/>
    </source>
</evidence>
<feature type="region of interest" description="Disordered" evidence="1">
    <location>
        <begin position="570"/>
        <end position="612"/>
    </location>
</feature>
<dbReference type="EMBL" id="CBTN010000001">
    <property type="protein sequence ID" value="CDH48605.1"/>
    <property type="molecule type" value="Genomic_DNA"/>
</dbReference>
<dbReference type="OrthoDB" id="243127at2759"/>
<sequence>MKQYQRVLLFGSVCTVLIATAVYVVQEDRAVKARKAIRANEKQALALLHQIKQDHQTISHELDHLDPQDTKLEYKLAYNNEMLLRLMERLDAIQPRAAILNDRTDAPSDFEETMIQHLKERKRKLIKAIERDFKRVDQFHYEQPFIVYFYNLILVCSCGNYLNRQRVVGVYTFYLPFDVQQQPCEAMKDPDNDDTWKIVGSPPRRGSVSTPGGMMAATTTMEGNEHRRRESFGAFQWKSGPTMFENSDVLAVPMVPSVPPEPTYRQHRSFSFSMGQDSTNFGYNDDYEDDHCKSILATTLEEDDDLLEEQMRRLRIRSRSSGASSSSTGPLTPWWSTTAFGPSRVPGYYHQHHQQQQRHDIPQQQEDYFMNFQQYPPPPPMFGPTANTAAVTPNEFCDMFHYPQRRPSVPFAFPEPFLPESSNLPFRRSSLSSSGINHPLDTSLSSPLPSPSSPTSNTTTTNYAPPAHLQKVVEEPVTLSDPPPPSINTISGSNGGVTDHATATSPTTTTGGGKKTRLYMVEFKAGRTDFFYLGDEHIQPSVGDLVIVEADRGKDLGKVAMTNLSRDQVSLLQSQKKQNDVTNTSSMNDNKATSEDRNPSSSSSSTTTTNTTSNLNDLKRIYRLAAPEEINQLLVKGQDEQNALALCQQKIKQRKLRMDVVDAEYQWDRRKLTFYFVAERRIDFRELVRELFKVYKTRIWMCAVNPTPNKTT</sequence>
<feature type="region of interest" description="Disordered" evidence="1">
    <location>
        <begin position="476"/>
        <end position="512"/>
    </location>
</feature>
<dbReference type="Pfam" id="PF04468">
    <property type="entry name" value="PSP1"/>
    <property type="match status" value="1"/>
</dbReference>
<dbReference type="InterPro" id="IPR036533">
    <property type="entry name" value="BAG_dom_sf"/>
</dbReference>
<dbReference type="InterPro" id="IPR007557">
    <property type="entry name" value="PSP1_C"/>
</dbReference>
<evidence type="ECO:0000313" key="4">
    <source>
        <dbReference type="Proteomes" id="UP000027586"/>
    </source>
</evidence>
<reference evidence="3" key="1">
    <citation type="submission" date="2013-08" db="EMBL/GenBank/DDBJ databases">
        <title>Gene expansion shapes genome architecture in the human pathogen Lichtheimia corymbifera: an evolutionary genomics analysis in the ancient terrestrial Mucorales (Mucoromycotina).</title>
        <authorList>
            <person name="Schwartze V.U."/>
            <person name="Winter S."/>
            <person name="Shelest E."/>
            <person name="Marcet-Houben M."/>
            <person name="Horn F."/>
            <person name="Wehner S."/>
            <person name="Hoffmann K."/>
            <person name="Riege K."/>
            <person name="Sammeth M."/>
            <person name="Nowrousian M."/>
            <person name="Valiante V."/>
            <person name="Linde J."/>
            <person name="Jacobsen I.D."/>
            <person name="Marz M."/>
            <person name="Brakhage A.A."/>
            <person name="Gabaldon T."/>
            <person name="Bocker S."/>
            <person name="Voigt K."/>
        </authorList>
    </citation>
    <scope>NUCLEOTIDE SEQUENCE [LARGE SCALE GENOMIC DNA]</scope>
    <source>
        <strain evidence="3">FSU 9682</strain>
    </source>
</reference>
<protein>
    <submittedName>
        <fullName evidence="3">Psp1-domain-containing protein</fullName>
    </submittedName>
</protein>
<dbReference type="VEuPathDB" id="FungiDB:LCOR_00381.1"/>
<feature type="compositionally biased region" description="Polar residues" evidence="1">
    <location>
        <begin position="427"/>
        <end position="436"/>
    </location>
</feature>
<dbReference type="GO" id="GO:0005737">
    <property type="term" value="C:cytoplasm"/>
    <property type="evidence" value="ECO:0007669"/>
    <property type="project" value="TreeGrafter"/>
</dbReference>
<dbReference type="SUPFAM" id="SSF63491">
    <property type="entry name" value="BAG domain"/>
    <property type="match status" value="1"/>
</dbReference>
<dbReference type="AlphaFoldDB" id="A0A068RFW5"/>
<proteinExistence type="predicted"/>
<evidence type="ECO:0000259" key="2">
    <source>
        <dbReference type="PROSITE" id="PS51411"/>
    </source>
</evidence>
<dbReference type="PROSITE" id="PS51411">
    <property type="entry name" value="PSP1_C"/>
    <property type="match status" value="1"/>
</dbReference>
<organism evidence="3 4">
    <name type="scientific">Lichtheimia corymbifera JMRC:FSU:9682</name>
    <dbReference type="NCBI Taxonomy" id="1263082"/>
    <lineage>
        <taxon>Eukaryota</taxon>
        <taxon>Fungi</taxon>
        <taxon>Fungi incertae sedis</taxon>
        <taxon>Mucoromycota</taxon>
        <taxon>Mucoromycotina</taxon>
        <taxon>Mucoromycetes</taxon>
        <taxon>Mucorales</taxon>
        <taxon>Lichtheimiaceae</taxon>
        <taxon>Lichtheimia</taxon>
    </lineage>
</organism>
<feature type="region of interest" description="Disordered" evidence="1">
    <location>
        <begin position="427"/>
        <end position="463"/>
    </location>
</feature>
<comment type="caution">
    <text evidence="3">The sequence shown here is derived from an EMBL/GenBank/DDBJ whole genome shotgun (WGS) entry which is preliminary data.</text>
</comment>
<name>A0A068RFW5_9FUNG</name>
<dbReference type="Gene3D" id="1.20.58.120">
    <property type="entry name" value="BAG domain"/>
    <property type="match status" value="1"/>
</dbReference>
<evidence type="ECO:0000313" key="3">
    <source>
        <dbReference type="EMBL" id="CDH48605.1"/>
    </source>
</evidence>